<dbReference type="SUPFAM" id="SSF57667">
    <property type="entry name" value="beta-beta-alpha zinc fingers"/>
    <property type="match status" value="2"/>
</dbReference>
<protein>
    <recommendedName>
        <fullName evidence="10">C2H2-type domain-containing protein</fullName>
    </recommendedName>
</protein>
<keyword evidence="4 8" id="KW-0863">Zinc-finger</keyword>
<dbReference type="InterPro" id="IPR036236">
    <property type="entry name" value="Znf_C2H2_sf"/>
</dbReference>
<evidence type="ECO:0000256" key="4">
    <source>
        <dbReference type="ARBA" id="ARBA00022771"/>
    </source>
</evidence>
<evidence type="ECO:0000256" key="5">
    <source>
        <dbReference type="ARBA" id="ARBA00022833"/>
    </source>
</evidence>
<dbReference type="GO" id="GO:0008270">
    <property type="term" value="F:zinc ion binding"/>
    <property type="evidence" value="ECO:0007669"/>
    <property type="project" value="UniProtKB-KW"/>
</dbReference>
<feature type="domain" description="C2H2-type" evidence="10">
    <location>
        <begin position="247"/>
        <end position="274"/>
    </location>
</feature>
<feature type="compositionally biased region" description="Basic residues" evidence="9">
    <location>
        <begin position="452"/>
        <end position="461"/>
    </location>
</feature>
<proteinExistence type="predicted"/>
<keyword evidence="7" id="KW-0539">Nucleus</keyword>
<sequence length="844" mass="95034">MNDFNHHVSKHRRGYTQCLGTDHEIGTGEYMFFCQWRECNANIEGQLDDFSRHVFYHTFHQYLKFLGLHIQKVDNLNSCLLETTSRNVIPELPEKLMCRWLDCGLIYDNPYIFYSHVSHHCEDYPKERNISIKCKWEGCEVVKKNWFKMKEHIRSHTQAKVVACPTCGSLFASNTRFIDHLKRQGHENVCKKDCSWIRKRFAGGFTCKFCRVHLVNHYKCPLCDMTCHAPSAVRDHVRYRHSSERSFQCDHCDYKAKTQTDLRRHTETHVDKEKLYCNRGCDKSFHLRAHLFEHYLSDHKASACLLCYECHICMKRFVRGALLTSHLMENHKYKWPSGHKRFRYALNDDGFKRLQTIRYESIEVSQQVLGQRLTTPGEASDSACRNVGAPVPLGIQTTRALTDSGEVREAEIGEEIQTRDLELENGNTGDTETPGDRVSFTEQLKTSTGAKKQNKNGRGGKAKQIPESRHCEDEVVTKKQKKDSSKGNPPKRQKRTTLSLDPVELNNLIDPPCVSRLSEKTNSAHSEATEESHYSMFTGPASSSNTLNLDHSVTLPGVPDPTTTACDLMHASDTHTGLAGDPRVVSVSHSEVRSDTHPMLPPVYTNLDRVVLPAQSFSFEFSPVKQEPHLGSAPVFTAGNNSNSQQGVSKFEIVSSSLEPYSYNVVAHVVSTEMDLKTPQTLFNALWSSVKKEEISESQPEQHYTSQPFCDPRPSRICASQPGFSSNPCTNLSSTSGEIHAPSSNECIVSGSSCPNKTDCSELAGSCVSTVAVSSGQPVYVIDPQNHNSKQYSGFSYGHDYDLEDRGSPVSELYNLQMLGEVALNVQESTREGKDGLKHMANGL</sequence>
<evidence type="ECO:0000256" key="6">
    <source>
        <dbReference type="ARBA" id="ARBA00023125"/>
    </source>
</evidence>
<evidence type="ECO:0000313" key="11">
    <source>
        <dbReference type="EMBL" id="CAL1544396.1"/>
    </source>
</evidence>
<dbReference type="PANTHER" id="PTHR24391:SF18">
    <property type="entry name" value="EG:115C2.6 PROTEIN"/>
    <property type="match status" value="1"/>
</dbReference>
<keyword evidence="3" id="KW-0677">Repeat</keyword>
<feature type="domain" description="C2H2-type" evidence="10">
    <location>
        <begin position="218"/>
        <end position="246"/>
    </location>
</feature>
<feature type="region of interest" description="Disordered" evidence="9">
    <location>
        <begin position="418"/>
        <end position="502"/>
    </location>
</feature>
<dbReference type="AlphaFoldDB" id="A0AAV2IC09"/>
<dbReference type="PROSITE" id="PS50157">
    <property type="entry name" value="ZINC_FINGER_C2H2_2"/>
    <property type="match status" value="3"/>
</dbReference>
<gene>
    <name evidence="11" type="ORF">GSLYS_00017909001</name>
</gene>
<keyword evidence="12" id="KW-1185">Reference proteome</keyword>
<dbReference type="InterPro" id="IPR051574">
    <property type="entry name" value="ZnF_E-box_Homeobox"/>
</dbReference>
<feature type="compositionally biased region" description="Polar residues" evidence="9">
    <location>
        <begin position="440"/>
        <end position="451"/>
    </location>
</feature>
<dbReference type="PROSITE" id="PS00028">
    <property type="entry name" value="ZINC_FINGER_C2H2_1"/>
    <property type="match status" value="5"/>
</dbReference>
<dbReference type="GO" id="GO:0005634">
    <property type="term" value="C:nucleus"/>
    <property type="evidence" value="ECO:0007669"/>
    <property type="project" value="UniProtKB-SubCell"/>
</dbReference>
<name>A0AAV2IC09_LYMST</name>
<dbReference type="Gene3D" id="3.30.160.60">
    <property type="entry name" value="Classic Zinc Finger"/>
    <property type="match status" value="2"/>
</dbReference>
<evidence type="ECO:0000256" key="3">
    <source>
        <dbReference type="ARBA" id="ARBA00022737"/>
    </source>
</evidence>
<evidence type="ECO:0000256" key="9">
    <source>
        <dbReference type="SAM" id="MobiDB-lite"/>
    </source>
</evidence>
<evidence type="ECO:0000259" key="10">
    <source>
        <dbReference type="PROSITE" id="PS50157"/>
    </source>
</evidence>
<keyword evidence="5" id="KW-0862">Zinc</keyword>
<comment type="subcellular location">
    <subcellularLocation>
        <location evidence="1">Nucleus</location>
    </subcellularLocation>
</comment>
<dbReference type="GO" id="GO:0000978">
    <property type="term" value="F:RNA polymerase II cis-regulatory region sequence-specific DNA binding"/>
    <property type="evidence" value="ECO:0007669"/>
    <property type="project" value="TreeGrafter"/>
</dbReference>
<dbReference type="InterPro" id="IPR013087">
    <property type="entry name" value="Znf_C2H2_type"/>
</dbReference>
<dbReference type="SMART" id="SM00355">
    <property type="entry name" value="ZnF_C2H2"/>
    <property type="match status" value="7"/>
</dbReference>
<dbReference type="PANTHER" id="PTHR24391">
    <property type="entry name" value="HISTONE H4 TRANSCRIPTION FACTOR-RELATED"/>
    <property type="match status" value="1"/>
</dbReference>
<evidence type="ECO:0000256" key="2">
    <source>
        <dbReference type="ARBA" id="ARBA00022723"/>
    </source>
</evidence>
<accession>A0AAV2IC09</accession>
<comment type="caution">
    <text evidence="11">The sequence shown here is derived from an EMBL/GenBank/DDBJ whole genome shotgun (WGS) entry which is preliminary data.</text>
</comment>
<organism evidence="11 12">
    <name type="scientific">Lymnaea stagnalis</name>
    <name type="common">Great pond snail</name>
    <name type="synonym">Helix stagnalis</name>
    <dbReference type="NCBI Taxonomy" id="6523"/>
    <lineage>
        <taxon>Eukaryota</taxon>
        <taxon>Metazoa</taxon>
        <taxon>Spiralia</taxon>
        <taxon>Lophotrochozoa</taxon>
        <taxon>Mollusca</taxon>
        <taxon>Gastropoda</taxon>
        <taxon>Heterobranchia</taxon>
        <taxon>Euthyneura</taxon>
        <taxon>Panpulmonata</taxon>
        <taxon>Hygrophila</taxon>
        <taxon>Lymnaeoidea</taxon>
        <taxon>Lymnaeidae</taxon>
        <taxon>Lymnaea</taxon>
    </lineage>
</organism>
<keyword evidence="6" id="KW-0238">DNA-binding</keyword>
<feature type="compositionally biased region" description="Basic and acidic residues" evidence="9">
    <location>
        <begin position="464"/>
        <end position="485"/>
    </location>
</feature>
<feature type="domain" description="C2H2-type" evidence="10">
    <location>
        <begin position="308"/>
        <end position="336"/>
    </location>
</feature>
<dbReference type="Proteomes" id="UP001497497">
    <property type="component" value="Unassembled WGS sequence"/>
</dbReference>
<keyword evidence="2" id="KW-0479">Metal-binding</keyword>
<reference evidence="11 12" key="1">
    <citation type="submission" date="2024-04" db="EMBL/GenBank/DDBJ databases">
        <authorList>
            <consortium name="Genoscope - CEA"/>
            <person name="William W."/>
        </authorList>
    </citation>
    <scope>NUCLEOTIDE SEQUENCE [LARGE SCALE GENOMIC DNA]</scope>
</reference>
<evidence type="ECO:0000256" key="1">
    <source>
        <dbReference type="ARBA" id="ARBA00004123"/>
    </source>
</evidence>
<evidence type="ECO:0000313" key="12">
    <source>
        <dbReference type="Proteomes" id="UP001497497"/>
    </source>
</evidence>
<dbReference type="GO" id="GO:0045892">
    <property type="term" value="P:negative regulation of DNA-templated transcription"/>
    <property type="evidence" value="ECO:0007669"/>
    <property type="project" value="UniProtKB-ARBA"/>
</dbReference>
<dbReference type="EMBL" id="CAXITT010000619">
    <property type="protein sequence ID" value="CAL1544396.1"/>
    <property type="molecule type" value="Genomic_DNA"/>
</dbReference>
<evidence type="ECO:0000256" key="8">
    <source>
        <dbReference type="PROSITE-ProRule" id="PRU00042"/>
    </source>
</evidence>
<evidence type="ECO:0000256" key="7">
    <source>
        <dbReference type="ARBA" id="ARBA00023242"/>
    </source>
</evidence>
<dbReference type="GO" id="GO:0000981">
    <property type="term" value="F:DNA-binding transcription factor activity, RNA polymerase II-specific"/>
    <property type="evidence" value="ECO:0007669"/>
    <property type="project" value="TreeGrafter"/>
</dbReference>